<reference evidence="9 10" key="1">
    <citation type="submission" date="2024-06" db="EMBL/GenBank/DDBJ databases">
        <title>Sorghum-associated microbial communities from plants grown in Nebraska, USA.</title>
        <authorList>
            <person name="Schachtman D."/>
        </authorList>
    </citation>
    <scope>NUCLEOTIDE SEQUENCE [LARGE SCALE GENOMIC DNA]</scope>
    <source>
        <strain evidence="9 10">2857</strain>
    </source>
</reference>
<gene>
    <name evidence="9" type="ORF">ABIE21_000061</name>
</gene>
<feature type="transmembrane region" description="Helical" evidence="7">
    <location>
        <begin position="132"/>
        <end position="155"/>
    </location>
</feature>
<evidence type="ECO:0000256" key="7">
    <source>
        <dbReference type="RuleBase" id="RU363032"/>
    </source>
</evidence>
<evidence type="ECO:0000256" key="3">
    <source>
        <dbReference type="ARBA" id="ARBA00022475"/>
    </source>
</evidence>
<keyword evidence="10" id="KW-1185">Reference proteome</keyword>
<keyword evidence="4 7" id="KW-0812">Transmembrane</keyword>
<dbReference type="Proteomes" id="UP001549257">
    <property type="component" value="Unassembled WGS sequence"/>
</dbReference>
<dbReference type="Gene3D" id="1.10.3720.10">
    <property type="entry name" value="MetI-like"/>
    <property type="match status" value="1"/>
</dbReference>
<keyword evidence="2 7" id="KW-0813">Transport</keyword>
<evidence type="ECO:0000313" key="10">
    <source>
        <dbReference type="Proteomes" id="UP001549257"/>
    </source>
</evidence>
<organism evidence="9 10">
    <name type="scientific">Conyzicola nivalis</name>
    <dbReference type="NCBI Taxonomy" id="1477021"/>
    <lineage>
        <taxon>Bacteria</taxon>
        <taxon>Bacillati</taxon>
        <taxon>Actinomycetota</taxon>
        <taxon>Actinomycetes</taxon>
        <taxon>Micrococcales</taxon>
        <taxon>Microbacteriaceae</taxon>
        <taxon>Conyzicola</taxon>
    </lineage>
</organism>
<dbReference type="EMBL" id="JBEPSJ010000001">
    <property type="protein sequence ID" value="MET4580571.1"/>
    <property type="molecule type" value="Genomic_DNA"/>
</dbReference>
<evidence type="ECO:0000256" key="4">
    <source>
        <dbReference type="ARBA" id="ARBA00022692"/>
    </source>
</evidence>
<dbReference type="InterPro" id="IPR000515">
    <property type="entry name" value="MetI-like"/>
</dbReference>
<feature type="transmembrane region" description="Helical" evidence="7">
    <location>
        <begin position="229"/>
        <end position="255"/>
    </location>
</feature>
<comment type="caution">
    <text evidence="9">The sequence shown here is derived from an EMBL/GenBank/DDBJ whole genome shotgun (WGS) entry which is preliminary data.</text>
</comment>
<keyword evidence="6 7" id="KW-0472">Membrane</keyword>
<dbReference type="RefSeq" id="WP_354022792.1">
    <property type="nucleotide sequence ID" value="NZ_JBEPSJ010000001.1"/>
</dbReference>
<keyword evidence="5 7" id="KW-1133">Transmembrane helix</keyword>
<comment type="subcellular location">
    <subcellularLocation>
        <location evidence="1 7">Cell membrane</location>
        <topology evidence="1 7">Multi-pass membrane protein</topology>
    </subcellularLocation>
</comment>
<dbReference type="PANTHER" id="PTHR43163:SF7">
    <property type="entry name" value="DIPEPTIDE-TRANSPORT INTEGRAL MEMBRANE PROTEIN ABC TRANSPORTER DPPB-RELATED"/>
    <property type="match status" value="1"/>
</dbReference>
<evidence type="ECO:0000259" key="8">
    <source>
        <dbReference type="PROSITE" id="PS50928"/>
    </source>
</evidence>
<evidence type="ECO:0000256" key="2">
    <source>
        <dbReference type="ARBA" id="ARBA00022448"/>
    </source>
</evidence>
<evidence type="ECO:0000313" key="9">
    <source>
        <dbReference type="EMBL" id="MET4580571.1"/>
    </source>
</evidence>
<dbReference type="InterPro" id="IPR035906">
    <property type="entry name" value="MetI-like_sf"/>
</dbReference>
<dbReference type="Pfam" id="PF00528">
    <property type="entry name" value="BPD_transp_1"/>
    <property type="match status" value="1"/>
</dbReference>
<dbReference type="SUPFAM" id="SSF161098">
    <property type="entry name" value="MetI-like"/>
    <property type="match status" value="1"/>
</dbReference>
<dbReference type="PROSITE" id="PS50928">
    <property type="entry name" value="ABC_TM1"/>
    <property type="match status" value="1"/>
</dbReference>
<evidence type="ECO:0000256" key="5">
    <source>
        <dbReference type="ARBA" id="ARBA00022989"/>
    </source>
</evidence>
<dbReference type="Pfam" id="PF19300">
    <property type="entry name" value="BPD_transp_1_N"/>
    <property type="match status" value="1"/>
</dbReference>
<comment type="similarity">
    <text evidence="7">Belongs to the binding-protein-dependent transport system permease family.</text>
</comment>
<dbReference type="CDD" id="cd06261">
    <property type="entry name" value="TM_PBP2"/>
    <property type="match status" value="1"/>
</dbReference>
<sequence>MTGYIVRRILQAIPVFFGTTFLIYFMVFAMPGDPIVALFGDKTPNPAIVAQLRAQYNLDQPFIVQYFLYIGGLLQGNLGVAFNGEQVSDILVRTFPVTARLALLALFFQSVAGIFVGLISGLRKGKLFDSSALVVSLILISLPIFVIAFVAQYVFGVQLGWARTTVSSGAPIQDLILPALVLASVSFAQIVRLTRASVIESSGLDFVRTAYSKGLSRNRIIPVHILRNSLIPVVTFLATDFGVLLVGATVTEGIFNVPGVGNTLFKAIQQGEGPTVVSFVTVMTLLYLGVNLIVDLLYGLLDPRIRYVK</sequence>
<feature type="domain" description="ABC transmembrane type-1" evidence="8">
    <location>
        <begin position="95"/>
        <end position="298"/>
    </location>
</feature>
<protein>
    <submittedName>
        <fullName evidence="9">Oligopeptide transport system permease protein</fullName>
    </submittedName>
</protein>
<evidence type="ECO:0000256" key="6">
    <source>
        <dbReference type="ARBA" id="ARBA00023136"/>
    </source>
</evidence>
<feature type="transmembrane region" description="Helical" evidence="7">
    <location>
        <begin position="101"/>
        <end position="120"/>
    </location>
</feature>
<name>A0ABV2QHQ5_9MICO</name>
<feature type="transmembrane region" description="Helical" evidence="7">
    <location>
        <begin position="275"/>
        <end position="301"/>
    </location>
</feature>
<evidence type="ECO:0000256" key="1">
    <source>
        <dbReference type="ARBA" id="ARBA00004651"/>
    </source>
</evidence>
<proteinExistence type="inferred from homology"/>
<dbReference type="PANTHER" id="PTHR43163">
    <property type="entry name" value="DIPEPTIDE TRANSPORT SYSTEM PERMEASE PROTEIN DPPB-RELATED"/>
    <property type="match status" value="1"/>
</dbReference>
<feature type="transmembrane region" description="Helical" evidence="7">
    <location>
        <begin position="12"/>
        <end position="30"/>
    </location>
</feature>
<accession>A0ABV2QHQ5</accession>
<dbReference type="InterPro" id="IPR045621">
    <property type="entry name" value="BPD_transp_1_N"/>
</dbReference>
<keyword evidence="3" id="KW-1003">Cell membrane</keyword>